<dbReference type="AlphaFoldDB" id="Q4RUV0"/>
<evidence type="ECO:0000313" key="2">
    <source>
        <dbReference type="EMBL" id="CAG07832.1"/>
    </source>
</evidence>
<organism evidence="2">
    <name type="scientific">Tetraodon nigroviridis</name>
    <name type="common">Spotted green pufferfish</name>
    <name type="synonym">Chelonodon nigroviridis</name>
    <dbReference type="NCBI Taxonomy" id="99883"/>
    <lineage>
        <taxon>Eukaryota</taxon>
        <taxon>Metazoa</taxon>
        <taxon>Chordata</taxon>
        <taxon>Craniata</taxon>
        <taxon>Vertebrata</taxon>
        <taxon>Euteleostomi</taxon>
        <taxon>Actinopterygii</taxon>
        <taxon>Neopterygii</taxon>
        <taxon>Teleostei</taxon>
        <taxon>Neoteleostei</taxon>
        <taxon>Acanthomorphata</taxon>
        <taxon>Eupercaria</taxon>
        <taxon>Tetraodontiformes</taxon>
        <taxon>Tetradontoidea</taxon>
        <taxon>Tetraodontidae</taxon>
        <taxon>Tetraodon</taxon>
    </lineage>
</organism>
<comment type="caution">
    <text evidence="2">The sequence shown here is derived from an EMBL/GenBank/DDBJ whole genome shotgun (WGS) entry which is preliminary data.</text>
</comment>
<reference evidence="2" key="1">
    <citation type="journal article" date="2004" name="Nature">
        <title>Genome duplication in the teleost fish Tetraodon nigroviridis reveals the early vertebrate proto-karyotype.</title>
        <authorList>
            <person name="Jaillon O."/>
            <person name="Aury J.-M."/>
            <person name="Brunet F."/>
            <person name="Petit J.-L."/>
            <person name="Stange-Thomann N."/>
            <person name="Mauceli E."/>
            <person name="Bouneau L."/>
            <person name="Fischer C."/>
            <person name="Ozouf-Costaz C."/>
            <person name="Bernot A."/>
            <person name="Nicaud S."/>
            <person name="Jaffe D."/>
            <person name="Fisher S."/>
            <person name="Lutfalla G."/>
            <person name="Dossat C."/>
            <person name="Segurens B."/>
            <person name="Dasilva C."/>
            <person name="Salanoubat M."/>
            <person name="Levy M."/>
            <person name="Boudet N."/>
            <person name="Castellano S."/>
            <person name="Anthouard V."/>
            <person name="Jubin C."/>
            <person name="Castelli V."/>
            <person name="Katinka M."/>
            <person name="Vacherie B."/>
            <person name="Biemont C."/>
            <person name="Skalli Z."/>
            <person name="Cattolico L."/>
            <person name="Poulain J."/>
            <person name="De Berardinis V."/>
            <person name="Cruaud C."/>
            <person name="Duprat S."/>
            <person name="Brottier P."/>
            <person name="Coutanceau J.-P."/>
            <person name="Gouzy J."/>
            <person name="Parra G."/>
            <person name="Lardier G."/>
            <person name="Chapple C."/>
            <person name="McKernan K.J."/>
            <person name="McEwan P."/>
            <person name="Bosak S."/>
            <person name="Kellis M."/>
            <person name="Volff J.-N."/>
            <person name="Guigo R."/>
            <person name="Zody M.C."/>
            <person name="Mesirov J."/>
            <person name="Lindblad-Toh K."/>
            <person name="Birren B."/>
            <person name="Nusbaum C."/>
            <person name="Kahn D."/>
            <person name="Robinson-Rechavi M."/>
            <person name="Laudet V."/>
            <person name="Schachter V."/>
            <person name="Quetier F."/>
            <person name="Saurin W."/>
            <person name="Scarpelli C."/>
            <person name="Wincker P."/>
            <person name="Lander E.S."/>
            <person name="Weissenbach J."/>
            <person name="Roest Crollius H."/>
        </authorList>
    </citation>
    <scope>NUCLEOTIDE SEQUENCE [LARGE SCALE GENOMIC DNA]</scope>
</reference>
<reference evidence="2" key="2">
    <citation type="submission" date="2004-02" db="EMBL/GenBank/DDBJ databases">
        <authorList>
            <consortium name="Genoscope"/>
            <consortium name="Whitehead Institute Centre for Genome Research"/>
        </authorList>
    </citation>
    <scope>NUCLEOTIDE SEQUENCE</scope>
</reference>
<gene>
    <name evidence="2" type="ORF">GSTENG00028632001</name>
</gene>
<name>Q4RUV0_TETNG</name>
<sequence length="95" mass="10673">MENPLQREEENRVYHMDRGNSGVVKVLRGVEIREEAQPGCCQQPRKERVAPSTAVQARGQRDWATGSPQSQLAERGAAPKPRTPPLLLNMQKRPC</sequence>
<accession>Q4RUV0</accession>
<feature type="region of interest" description="Disordered" evidence="1">
    <location>
        <begin position="37"/>
        <end position="95"/>
    </location>
</feature>
<protein>
    <submittedName>
        <fullName evidence="2">(spotted green pufferfish) hypothetical protein</fullName>
    </submittedName>
</protein>
<proteinExistence type="predicted"/>
<evidence type="ECO:0000256" key="1">
    <source>
        <dbReference type="SAM" id="MobiDB-lite"/>
    </source>
</evidence>
<dbReference type="KEGG" id="tng:GSTEN00028632G001"/>
<dbReference type="EMBL" id="CAAE01014993">
    <property type="protein sequence ID" value="CAG07832.1"/>
    <property type="molecule type" value="Genomic_DNA"/>
</dbReference>